<dbReference type="EMBL" id="PXYK01000034">
    <property type="protein sequence ID" value="PSJ53177.1"/>
    <property type="molecule type" value="Genomic_DNA"/>
</dbReference>
<dbReference type="AlphaFoldDB" id="A0A2P7RSG8"/>
<dbReference type="Proteomes" id="UP000241229">
    <property type="component" value="Unassembled WGS sequence"/>
</dbReference>
<proteinExistence type="predicted"/>
<evidence type="ECO:0000256" key="1">
    <source>
        <dbReference type="SAM" id="Phobius"/>
    </source>
</evidence>
<comment type="caution">
    <text evidence="2">The sequence shown here is derived from an EMBL/GenBank/DDBJ whole genome shotgun (WGS) entry which is preliminary data.</text>
</comment>
<dbReference type="RefSeq" id="WP_106775073.1">
    <property type="nucleotide sequence ID" value="NZ_PXYK01000034.1"/>
</dbReference>
<keyword evidence="1" id="KW-1133">Transmembrane helix</keyword>
<keyword evidence="2" id="KW-0808">Transferase</keyword>
<dbReference type="GO" id="GO:0016301">
    <property type="term" value="F:kinase activity"/>
    <property type="evidence" value="ECO:0007669"/>
    <property type="project" value="UniProtKB-KW"/>
</dbReference>
<sequence>MPTLSRFLVIIGVAVALAYAAMYALVFFVEPRQGEMIAPVALDRLEQKVQPTQ</sequence>
<protein>
    <submittedName>
        <fullName evidence="2">Histidine kinase</fullName>
    </submittedName>
</protein>
<reference evidence="2 3" key="1">
    <citation type="submission" date="2018-03" db="EMBL/GenBank/DDBJ databases">
        <title>The draft genome of Mesorhizobium sp. 6GN-30.</title>
        <authorList>
            <person name="Liu L."/>
            <person name="Li L."/>
            <person name="Wang T."/>
            <person name="Zhang X."/>
            <person name="Liang L."/>
        </authorList>
    </citation>
    <scope>NUCLEOTIDE SEQUENCE [LARGE SCALE GENOMIC DNA]</scope>
    <source>
        <strain evidence="2 3">6GN30</strain>
    </source>
</reference>
<feature type="transmembrane region" description="Helical" evidence="1">
    <location>
        <begin position="6"/>
        <end position="29"/>
    </location>
</feature>
<organism evidence="2 3">
    <name type="scientific">Kumtagia ephedrae</name>
    <dbReference type="NCBI Taxonomy" id="2116701"/>
    <lineage>
        <taxon>Bacteria</taxon>
        <taxon>Pseudomonadati</taxon>
        <taxon>Pseudomonadota</taxon>
        <taxon>Alphaproteobacteria</taxon>
        <taxon>Hyphomicrobiales</taxon>
        <taxon>Phyllobacteriaceae</taxon>
        <taxon>Kumtagia</taxon>
    </lineage>
</organism>
<keyword evidence="1" id="KW-0812">Transmembrane</keyword>
<keyword evidence="3" id="KW-1185">Reference proteome</keyword>
<name>A0A2P7RSG8_9HYPH</name>
<evidence type="ECO:0000313" key="2">
    <source>
        <dbReference type="EMBL" id="PSJ53177.1"/>
    </source>
</evidence>
<keyword evidence="2" id="KW-0418">Kinase</keyword>
<accession>A0A2P7RSG8</accession>
<gene>
    <name evidence="2" type="ORF">C7I84_25710</name>
</gene>
<keyword evidence="1" id="KW-0472">Membrane</keyword>
<evidence type="ECO:0000313" key="3">
    <source>
        <dbReference type="Proteomes" id="UP000241229"/>
    </source>
</evidence>